<name>A0A1H9UXW0_9CORY</name>
<dbReference type="EMBL" id="FOGQ01000009">
    <property type="protein sequence ID" value="SES14171.1"/>
    <property type="molecule type" value="Genomic_DNA"/>
</dbReference>
<keyword evidence="1" id="KW-0472">Membrane</keyword>
<feature type="transmembrane region" description="Helical" evidence="1">
    <location>
        <begin position="67"/>
        <end position="86"/>
    </location>
</feature>
<feature type="transmembrane region" description="Helical" evidence="1">
    <location>
        <begin position="143"/>
        <end position="164"/>
    </location>
</feature>
<organism evidence="3 4">
    <name type="scientific">Corynebacterium cystitidis DSM 20524</name>
    <dbReference type="NCBI Taxonomy" id="1121357"/>
    <lineage>
        <taxon>Bacteria</taxon>
        <taxon>Bacillati</taxon>
        <taxon>Actinomycetota</taxon>
        <taxon>Actinomycetes</taxon>
        <taxon>Mycobacteriales</taxon>
        <taxon>Corynebacteriaceae</taxon>
        <taxon>Corynebacterium</taxon>
    </lineage>
</organism>
<dbReference type="RefSeq" id="WP_092259717.1">
    <property type="nucleotide sequence ID" value="NZ_CP047199.1"/>
</dbReference>
<dbReference type="PANTHER" id="PTHR36834:SF1">
    <property type="entry name" value="INTEGRAL MEMBRANE PROTEIN"/>
    <property type="match status" value="1"/>
</dbReference>
<feature type="domain" description="VanZ-like" evidence="2">
    <location>
        <begin position="14"/>
        <end position="137"/>
    </location>
</feature>
<reference evidence="4" key="1">
    <citation type="submission" date="2016-10" db="EMBL/GenBank/DDBJ databases">
        <authorList>
            <person name="Varghese N."/>
            <person name="Submissions S."/>
        </authorList>
    </citation>
    <scope>NUCLEOTIDE SEQUENCE [LARGE SCALE GENOMIC DNA]</scope>
    <source>
        <strain evidence="4">DSM 20524</strain>
    </source>
</reference>
<sequence>MSRFHRTLAILAGVLWVVVVFSYTMLKTNVALPGVWDSEVHQRRELRLIPLQGFFESQVWWGPLQNMVGNIGLFVPVGFLLVIVFAPRRPVRVATITGCVISLTIEVSQFVFARGYSDVDDLIFNTLGAALGAWIATRVPTKAVTTSIGLIVAVGLVAIIPFALDGARWLRDAMQ</sequence>
<evidence type="ECO:0000313" key="3">
    <source>
        <dbReference type="EMBL" id="SES14171.1"/>
    </source>
</evidence>
<dbReference type="PANTHER" id="PTHR36834">
    <property type="entry name" value="MEMBRANE PROTEIN-RELATED"/>
    <property type="match status" value="1"/>
</dbReference>
<dbReference type="STRING" id="1121357.SAMN05661109_01984"/>
<keyword evidence="1" id="KW-1133">Transmembrane helix</keyword>
<accession>A0A1H9UXW0</accession>
<evidence type="ECO:0000313" key="4">
    <source>
        <dbReference type="Proteomes" id="UP000198929"/>
    </source>
</evidence>
<proteinExistence type="predicted"/>
<dbReference type="AlphaFoldDB" id="A0A1H9UXW0"/>
<gene>
    <name evidence="3" type="ORF">SAMN05661109_01984</name>
</gene>
<protein>
    <submittedName>
        <fullName evidence="3">Glycopeptide antibiotics resistance protein</fullName>
    </submittedName>
</protein>
<feature type="transmembrane region" description="Helical" evidence="1">
    <location>
        <begin position="7"/>
        <end position="26"/>
    </location>
</feature>
<keyword evidence="4" id="KW-1185">Reference proteome</keyword>
<dbReference type="InterPro" id="IPR053150">
    <property type="entry name" value="Teicoplanin_resist-assoc"/>
</dbReference>
<evidence type="ECO:0000256" key="1">
    <source>
        <dbReference type="SAM" id="Phobius"/>
    </source>
</evidence>
<evidence type="ECO:0000259" key="2">
    <source>
        <dbReference type="Pfam" id="PF04892"/>
    </source>
</evidence>
<keyword evidence="1" id="KW-0812">Transmembrane</keyword>
<feature type="transmembrane region" description="Helical" evidence="1">
    <location>
        <begin position="93"/>
        <end position="112"/>
    </location>
</feature>
<dbReference type="Proteomes" id="UP000198929">
    <property type="component" value="Unassembled WGS sequence"/>
</dbReference>
<dbReference type="InterPro" id="IPR006976">
    <property type="entry name" value="VanZ-like"/>
</dbReference>
<dbReference type="Pfam" id="PF04892">
    <property type="entry name" value="VanZ"/>
    <property type="match status" value="1"/>
</dbReference>